<feature type="region of interest" description="Disordered" evidence="1">
    <location>
        <begin position="1"/>
        <end position="22"/>
    </location>
</feature>
<accession>A0A6J4Q3P7</accession>
<reference evidence="2" key="1">
    <citation type="submission" date="2020-02" db="EMBL/GenBank/DDBJ databases">
        <authorList>
            <person name="Meier V. D."/>
        </authorList>
    </citation>
    <scope>NUCLEOTIDE SEQUENCE</scope>
    <source>
        <strain evidence="2">AVDCRST_MAG80</strain>
    </source>
</reference>
<feature type="compositionally biased region" description="Gly residues" evidence="1">
    <location>
        <begin position="1"/>
        <end position="20"/>
    </location>
</feature>
<dbReference type="EMBL" id="CADCVC010000054">
    <property type="protein sequence ID" value="CAA9432158.1"/>
    <property type="molecule type" value="Genomic_DNA"/>
</dbReference>
<proteinExistence type="predicted"/>
<protein>
    <submittedName>
        <fullName evidence="2">Uncharacterized protein</fullName>
    </submittedName>
</protein>
<sequence length="92" mass="9543">GAGQPRGAQGGQGQGTGRGAGLRALVPAALPVGLLTDRRGLLEDQDALEEGRHAQPRCAHRGDRPSPRLGDDAGRPGLVRALRLPDRHSTTV</sequence>
<dbReference type="AlphaFoldDB" id="A0A6J4Q3P7"/>
<feature type="non-terminal residue" evidence="2">
    <location>
        <position position="1"/>
    </location>
</feature>
<feature type="region of interest" description="Disordered" evidence="1">
    <location>
        <begin position="45"/>
        <end position="92"/>
    </location>
</feature>
<feature type="compositionally biased region" description="Basic and acidic residues" evidence="1">
    <location>
        <begin position="83"/>
        <end position="92"/>
    </location>
</feature>
<feature type="non-terminal residue" evidence="2">
    <location>
        <position position="92"/>
    </location>
</feature>
<feature type="compositionally biased region" description="Basic and acidic residues" evidence="1">
    <location>
        <begin position="60"/>
        <end position="74"/>
    </location>
</feature>
<organism evidence="2">
    <name type="scientific">uncultured Rubrobacteraceae bacterium</name>
    <dbReference type="NCBI Taxonomy" id="349277"/>
    <lineage>
        <taxon>Bacteria</taxon>
        <taxon>Bacillati</taxon>
        <taxon>Actinomycetota</taxon>
        <taxon>Rubrobacteria</taxon>
        <taxon>Rubrobacterales</taxon>
        <taxon>Rubrobacteraceae</taxon>
        <taxon>environmental samples</taxon>
    </lineage>
</organism>
<name>A0A6J4Q3P7_9ACTN</name>
<gene>
    <name evidence="2" type="ORF">AVDCRST_MAG80-654</name>
</gene>
<evidence type="ECO:0000256" key="1">
    <source>
        <dbReference type="SAM" id="MobiDB-lite"/>
    </source>
</evidence>
<evidence type="ECO:0000313" key="2">
    <source>
        <dbReference type="EMBL" id="CAA9432158.1"/>
    </source>
</evidence>